<evidence type="ECO:0000256" key="4">
    <source>
        <dbReference type="ARBA" id="ARBA00022692"/>
    </source>
</evidence>
<dbReference type="PANTHER" id="PTHR30069">
    <property type="entry name" value="TONB-DEPENDENT OUTER MEMBRANE RECEPTOR"/>
    <property type="match status" value="1"/>
</dbReference>
<dbReference type="InterPro" id="IPR000531">
    <property type="entry name" value="Beta-barrel_TonB"/>
</dbReference>
<dbReference type="SUPFAM" id="SSF49464">
    <property type="entry name" value="Carboxypeptidase regulatory domain-like"/>
    <property type="match status" value="1"/>
</dbReference>
<evidence type="ECO:0000256" key="6">
    <source>
        <dbReference type="ARBA" id="ARBA00023077"/>
    </source>
</evidence>
<keyword evidence="3 10" id="KW-1134">Transmembrane beta strand</keyword>
<dbReference type="PROSITE" id="PS52016">
    <property type="entry name" value="TONB_DEPENDENT_REC_3"/>
    <property type="match status" value="1"/>
</dbReference>
<comment type="caution">
    <text evidence="15">The sequence shown here is derived from an EMBL/GenBank/DDBJ whole genome shotgun (WGS) entry which is preliminary data.</text>
</comment>
<keyword evidence="7 10" id="KW-0472">Membrane</keyword>
<comment type="similarity">
    <text evidence="10 11">Belongs to the TonB-dependent receptor family.</text>
</comment>
<gene>
    <name evidence="15" type="ORF">J0654_09490</name>
</gene>
<dbReference type="InterPro" id="IPR012910">
    <property type="entry name" value="Plug_dom"/>
</dbReference>
<reference evidence="15 16" key="1">
    <citation type="submission" date="2021-03" db="EMBL/GenBank/DDBJ databases">
        <title>Muricauda lutimaris sp. nov. and Muricauda ruestringensis sp. nov, two marine members of the Flavobacteriaceae isolated from deep sea sediments of Western Pacific.</title>
        <authorList>
            <person name="Zhao S."/>
            <person name="Liu R."/>
        </authorList>
    </citation>
    <scope>NUCLEOTIDE SEQUENCE [LARGE SCALE GENOMIC DNA]</scope>
    <source>
        <strain evidence="15 16">BC31-3-A3</strain>
    </source>
</reference>
<proteinExistence type="inferred from homology"/>
<comment type="subcellular location">
    <subcellularLocation>
        <location evidence="1 10">Cell outer membrane</location>
        <topology evidence="1 10">Multi-pass membrane protein</topology>
    </subcellularLocation>
</comment>
<keyword evidence="2 10" id="KW-0813">Transport</keyword>
<dbReference type="InterPro" id="IPR039426">
    <property type="entry name" value="TonB-dep_rcpt-like"/>
</dbReference>
<evidence type="ECO:0000259" key="13">
    <source>
        <dbReference type="Pfam" id="PF00593"/>
    </source>
</evidence>
<dbReference type="SUPFAM" id="SSF56935">
    <property type="entry name" value="Porins"/>
    <property type="match status" value="1"/>
</dbReference>
<evidence type="ECO:0000313" key="16">
    <source>
        <dbReference type="Proteomes" id="UP000664807"/>
    </source>
</evidence>
<feature type="chain" id="PRO_5046543349" evidence="12">
    <location>
        <begin position="22"/>
        <end position="806"/>
    </location>
</feature>
<dbReference type="InterPro" id="IPR037066">
    <property type="entry name" value="Plug_dom_sf"/>
</dbReference>
<keyword evidence="16" id="KW-1185">Reference proteome</keyword>
<dbReference type="PANTHER" id="PTHR30069:SF29">
    <property type="entry name" value="HEMOGLOBIN AND HEMOGLOBIN-HAPTOGLOBIN-BINDING PROTEIN 1-RELATED"/>
    <property type="match status" value="1"/>
</dbReference>
<evidence type="ECO:0000256" key="2">
    <source>
        <dbReference type="ARBA" id="ARBA00022448"/>
    </source>
</evidence>
<feature type="signal peptide" evidence="12">
    <location>
        <begin position="1"/>
        <end position="21"/>
    </location>
</feature>
<dbReference type="EMBL" id="JAFLNM010000002">
    <property type="protein sequence ID" value="MBO0341880.1"/>
    <property type="molecule type" value="Genomic_DNA"/>
</dbReference>
<evidence type="ECO:0000259" key="14">
    <source>
        <dbReference type="Pfam" id="PF07715"/>
    </source>
</evidence>
<keyword evidence="6 11" id="KW-0798">TonB box</keyword>
<evidence type="ECO:0000256" key="11">
    <source>
        <dbReference type="RuleBase" id="RU003357"/>
    </source>
</evidence>
<evidence type="ECO:0000256" key="9">
    <source>
        <dbReference type="ARBA" id="ARBA00023237"/>
    </source>
</evidence>
<feature type="domain" description="TonB-dependent receptor-like beta-barrel" evidence="13">
    <location>
        <begin position="329"/>
        <end position="778"/>
    </location>
</feature>
<dbReference type="Proteomes" id="UP000664807">
    <property type="component" value="Unassembled WGS sequence"/>
</dbReference>
<keyword evidence="5 12" id="KW-0732">Signal</keyword>
<evidence type="ECO:0000256" key="8">
    <source>
        <dbReference type="ARBA" id="ARBA00023170"/>
    </source>
</evidence>
<accession>A0ABS3FFE5</accession>
<keyword evidence="4 10" id="KW-0812">Transmembrane</keyword>
<sequence>MQNLKPTLTLILFLFTLTFYAQEVTVLDVDTGIPVDNIAIFNKDQSKTTVTDANGKTELDIFFPNERITFKHISYETYTTTKEQIERRGNRVYLQLKTEELQEVVMSVSKWEQQKKHIPQKIETFDARNIAFTTPQTSADLLQNSGKIFVQKSQLGGGSPMIRGFATNRILLSVDGVRMNNAIFRGGNLQNVISIDPFTIKKTEVTFGPGSVIYGSDAIGGVMNFYTQKPRFSFADSLAFSGNVNYRFASANSENTAHVDFNFGKQKWASYTSFTYNSFRDLKMGEHGPESYLRPNYVIRENGADILVTNDNPKKQVSSGYDQVNFLQKFTYRPNSTWNYDLGLYYSETSDYPRYDRLIRPSRDGDGLRSAEWYYGPQKWFMGNFQITNKGKNKFYDGVKLTTAYQFFEESRNDRGFQDAELYSTREKVDALSVNLDFENKKIGALNLFYGAEYVFNKVNSQGSMRNIETEEVEETASRYPDGATWQTLAGYINGEYQLKPNLSLLSGIRYSQVWVDAAFETTYYPFPFDEADIVTGALTGSLGLSWFPRSDLQVTLNGSTGFRAPNIDDIGKIFDSEPGSVVVPNPDLEPEYAYNGELGLRKNFNDVLVLKGAAYYTYLVDALVRRDFSFGGQTEIEYNGEPSNVQAIQNAAKAYVYGFEFGLEAYFNDHLSLNSNLTLTEGIEEDDDGTDSPSRHAAPTFGDVHLIWENQKLKADVFVNYNGEVSNDDLALSEQGKTFMYATDANGNPYSPSWYTLNFRSQYQITNALKASVSLENMTNQRYRMYSSGITAPGTNLVVGLGYVF</sequence>
<evidence type="ECO:0000313" key="15">
    <source>
        <dbReference type="EMBL" id="MBO0341880.1"/>
    </source>
</evidence>
<name>A0ABS3FFE5_9FLAO</name>
<evidence type="ECO:0000256" key="3">
    <source>
        <dbReference type="ARBA" id="ARBA00022452"/>
    </source>
</evidence>
<protein>
    <submittedName>
        <fullName evidence="15">TonB-dependent receptor</fullName>
    </submittedName>
</protein>
<dbReference type="Gene3D" id="2.40.170.20">
    <property type="entry name" value="TonB-dependent receptor, beta-barrel domain"/>
    <property type="match status" value="1"/>
</dbReference>
<dbReference type="Pfam" id="PF07715">
    <property type="entry name" value="Plug"/>
    <property type="match status" value="1"/>
</dbReference>
<keyword evidence="8 15" id="KW-0675">Receptor</keyword>
<feature type="domain" description="TonB-dependent receptor plug" evidence="14">
    <location>
        <begin position="115"/>
        <end position="222"/>
    </location>
</feature>
<dbReference type="InterPro" id="IPR008969">
    <property type="entry name" value="CarboxyPept-like_regulatory"/>
</dbReference>
<evidence type="ECO:0000256" key="1">
    <source>
        <dbReference type="ARBA" id="ARBA00004571"/>
    </source>
</evidence>
<evidence type="ECO:0000256" key="5">
    <source>
        <dbReference type="ARBA" id="ARBA00022729"/>
    </source>
</evidence>
<dbReference type="Pfam" id="PF00593">
    <property type="entry name" value="TonB_dep_Rec_b-barrel"/>
    <property type="match status" value="1"/>
</dbReference>
<organism evidence="15 16">
    <name type="scientific">Flagellimonas profundi</name>
    <dbReference type="NCBI Taxonomy" id="2915620"/>
    <lineage>
        <taxon>Bacteria</taxon>
        <taxon>Pseudomonadati</taxon>
        <taxon>Bacteroidota</taxon>
        <taxon>Flavobacteriia</taxon>
        <taxon>Flavobacteriales</taxon>
        <taxon>Flavobacteriaceae</taxon>
        <taxon>Flagellimonas</taxon>
    </lineage>
</organism>
<dbReference type="Gene3D" id="2.170.130.10">
    <property type="entry name" value="TonB-dependent receptor, plug domain"/>
    <property type="match status" value="1"/>
</dbReference>
<keyword evidence="9 10" id="KW-0998">Cell outer membrane</keyword>
<evidence type="ECO:0000256" key="12">
    <source>
        <dbReference type="SAM" id="SignalP"/>
    </source>
</evidence>
<evidence type="ECO:0000256" key="7">
    <source>
        <dbReference type="ARBA" id="ARBA00023136"/>
    </source>
</evidence>
<dbReference type="RefSeq" id="WP_207028292.1">
    <property type="nucleotide sequence ID" value="NZ_JAFLNM010000002.1"/>
</dbReference>
<evidence type="ECO:0000256" key="10">
    <source>
        <dbReference type="PROSITE-ProRule" id="PRU01360"/>
    </source>
</evidence>
<dbReference type="InterPro" id="IPR036942">
    <property type="entry name" value="Beta-barrel_TonB_sf"/>
</dbReference>